<organism evidence="1 2">
    <name type="scientific">Lacticaseibacillus manihotivorans</name>
    <dbReference type="NCBI Taxonomy" id="88233"/>
    <lineage>
        <taxon>Bacteria</taxon>
        <taxon>Bacillati</taxon>
        <taxon>Bacillota</taxon>
        <taxon>Bacilli</taxon>
        <taxon>Lactobacillales</taxon>
        <taxon>Lactobacillaceae</taxon>
        <taxon>Lacticaseibacillus</taxon>
    </lineage>
</organism>
<evidence type="ECO:0000313" key="2">
    <source>
        <dbReference type="Proteomes" id="UP000388452"/>
    </source>
</evidence>
<proteinExistence type="predicted"/>
<evidence type="ECO:0000313" key="1">
    <source>
        <dbReference type="EMBL" id="QFQ90982.1"/>
    </source>
</evidence>
<dbReference type="Proteomes" id="UP000388452">
    <property type="component" value="Chromosome"/>
</dbReference>
<reference evidence="1 2" key="1">
    <citation type="submission" date="2019-10" db="EMBL/GenBank/DDBJ databases">
        <title>Genome sequencing of Lactobacillus manihotivorans.</title>
        <authorList>
            <person name="Kim K."/>
        </authorList>
    </citation>
    <scope>NUCLEOTIDE SEQUENCE [LARGE SCALE GENOMIC DNA]</scope>
    <source>
        <strain evidence="1 2">LM010</strain>
    </source>
</reference>
<accession>A0A5P8JPX2</accession>
<dbReference type="EMBL" id="CP045068">
    <property type="protein sequence ID" value="QFQ90982.1"/>
    <property type="molecule type" value="Genomic_DNA"/>
</dbReference>
<dbReference type="RefSeq" id="WP_054713952.1">
    <property type="nucleotide sequence ID" value="NZ_CP045068.1"/>
</dbReference>
<dbReference type="AlphaFoldDB" id="A0A5P8JPX2"/>
<gene>
    <name evidence="1" type="ORF">LM010_05890</name>
</gene>
<protein>
    <submittedName>
        <fullName evidence="1">Uncharacterized protein</fullName>
    </submittedName>
</protein>
<name>A0A5P8JPX2_9LACO</name>
<sequence length="98" mass="11215">MDVAIKPTDDELFASLVAEKMVEQIKPLLPDMVKQAVEGFMPQKGLNRQQVKALINVKDDMLASEIIDRPDFPSYPCGTQRRYWPHAVDKYLTEHNLS</sequence>